<dbReference type="GO" id="GO:0001708">
    <property type="term" value="P:cell fate specification"/>
    <property type="evidence" value="ECO:0007669"/>
    <property type="project" value="TreeGrafter"/>
</dbReference>
<dbReference type="GO" id="GO:0000785">
    <property type="term" value="C:chromatin"/>
    <property type="evidence" value="ECO:0007669"/>
    <property type="project" value="TreeGrafter"/>
</dbReference>
<evidence type="ECO:0000256" key="5">
    <source>
        <dbReference type="PROSITE-ProRule" id="PRU00201"/>
    </source>
</evidence>
<dbReference type="GO" id="GO:0000981">
    <property type="term" value="F:DNA-binding transcription factor activity, RNA polymerase II-specific"/>
    <property type="evidence" value="ECO:0007669"/>
    <property type="project" value="TreeGrafter"/>
</dbReference>
<dbReference type="InterPro" id="IPR008967">
    <property type="entry name" value="p53-like_TF_DNA-bd_sf"/>
</dbReference>
<evidence type="ECO:0000313" key="8">
    <source>
        <dbReference type="EMBL" id="PIC12593.1"/>
    </source>
</evidence>
<comment type="subcellular location">
    <subcellularLocation>
        <location evidence="5">Nucleus</location>
    </subcellularLocation>
</comment>
<evidence type="ECO:0000313" key="9">
    <source>
        <dbReference type="Proteomes" id="UP000230233"/>
    </source>
</evidence>
<dbReference type="InterPro" id="IPR001699">
    <property type="entry name" value="TF_T-box"/>
</dbReference>
<dbReference type="Gene3D" id="2.60.40.820">
    <property type="entry name" value="Transcription factor, T-box"/>
    <property type="match status" value="1"/>
</dbReference>
<dbReference type="SMART" id="SM00425">
    <property type="entry name" value="TBOX"/>
    <property type="match status" value="1"/>
</dbReference>
<evidence type="ECO:0000259" key="7">
    <source>
        <dbReference type="PROSITE" id="PS50252"/>
    </source>
</evidence>
<dbReference type="GO" id="GO:0045893">
    <property type="term" value="P:positive regulation of DNA-templated transcription"/>
    <property type="evidence" value="ECO:0007669"/>
    <property type="project" value="InterPro"/>
</dbReference>
<dbReference type="GO" id="GO:0000978">
    <property type="term" value="F:RNA polymerase II cis-regulatory region sequence-specific DNA binding"/>
    <property type="evidence" value="ECO:0007669"/>
    <property type="project" value="InterPro"/>
</dbReference>
<dbReference type="AlphaFoldDB" id="A0A2G5SCE3"/>
<dbReference type="STRING" id="1611254.A0A2G5SCE3"/>
<reference evidence="9" key="1">
    <citation type="submission" date="2017-10" db="EMBL/GenBank/DDBJ databases">
        <title>Rapid genome shrinkage in a self-fertile nematode reveals novel sperm competition proteins.</title>
        <authorList>
            <person name="Yin D."/>
            <person name="Schwarz E.M."/>
            <person name="Thomas C.G."/>
            <person name="Felde R.L."/>
            <person name="Korf I.F."/>
            <person name="Cutter A.D."/>
            <person name="Schartner C.M."/>
            <person name="Ralston E.J."/>
            <person name="Meyer B.J."/>
            <person name="Haag E.S."/>
        </authorList>
    </citation>
    <scope>NUCLEOTIDE SEQUENCE [LARGE SCALE GENOMIC DNA]</scope>
    <source>
        <strain evidence="9">JU1422</strain>
    </source>
</reference>
<feature type="domain" description="T-box" evidence="7">
    <location>
        <begin position="11"/>
        <end position="184"/>
    </location>
</feature>
<dbReference type="EMBL" id="PDUG01000021">
    <property type="protein sequence ID" value="PIC12593.1"/>
    <property type="molecule type" value="Genomic_DNA"/>
</dbReference>
<dbReference type="GO" id="GO:0005634">
    <property type="term" value="C:nucleus"/>
    <property type="evidence" value="ECO:0007669"/>
    <property type="project" value="UniProtKB-SubCell"/>
</dbReference>
<comment type="caution">
    <text evidence="8">The sequence shown here is derived from an EMBL/GenBank/DDBJ whole genome shotgun (WGS) entry which is preliminary data.</text>
</comment>
<proteinExistence type="predicted"/>
<accession>A0A2G5SCE3</accession>
<dbReference type="PROSITE" id="PS50252">
    <property type="entry name" value="TBOX_3"/>
    <property type="match status" value="1"/>
</dbReference>
<keyword evidence="4 5" id="KW-0539">Nucleus</keyword>
<sequence>MASSVTVTLSPAQDAKWKLFHTQVHEMRVKKSGLNLFPKMEYIVRGLDPIKMYAIMIQMELVGDRRYTYSNEQWVVSGEALYDHRMSKHIWHKDGVRTGTEWMKSQICFDNFKITTDLDTTDATMIPLVTMQKYVPVLTIFEVPSQGQSSISNQPLVIKIPYTGFIAVSNYYNKTLAHMKKVHNSKCYHKFPKNNKGNGKKRRSSSASGLTDDSTSTSSSPKFPRITPSPGVTQAINLPPATQMLFNPFLFPFNNFFASGMPFPIYPFQLPPIPQSTTVSCKKPFLIENLI</sequence>
<comment type="caution">
    <text evidence="5">Lacks conserved residue(s) required for the propagation of feature annotation.</text>
</comment>
<keyword evidence="2 5" id="KW-0238">DNA-binding</keyword>
<evidence type="ECO:0000256" key="6">
    <source>
        <dbReference type="SAM" id="MobiDB-lite"/>
    </source>
</evidence>
<keyword evidence="3" id="KW-0804">Transcription</keyword>
<feature type="compositionally biased region" description="Basic residues" evidence="6">
    <location>
        <begin position="188"/>
        <end position="204"/>
    </location>
</feature>
<dbReference type="PANTHER" id="PTHR11267:SF170">
    <property type="entry name" value="T-BOX PROTEIN 33-RELATED"/>
    <property type="match status" value="1"/>
</dbReference>
<dbReference type="PANTHER" id="PTHR11267">
    <property type="entry name" value="T-BOX PROTEIN-RELATED"/>
    <property type="match status" value="1"/>
</dbReference>
<evidence type="ECO:0000256" key="3">
    <source>
        <dbReference type="ARBA" id="ARBA00023163"/>
    </source>
</evidence>
<feature type="region of interest" description="Disordered" evidence="6">
    <location>
        <begin position="188"/>
        <end position="226"/>
    </location>
</feature>
<evidence type="ECO:0000256" key="4">
    <source>
        <dbReference type="ARBA" id="ARBA00023242"/>
    </source>
</evidence>
<feature type="compositionally biased region" description="Low complexity" evidence="6">
    <location>
        <begin position="205"/>
        <end position="220"/>
    </location>
</feature>
<name>A0A2G5SCE3_9PELO</name>
<keyword evidence="1" id="KW-0805">Transcription regulation</keyword>
<dbReference type="Proteomes" id="UP000230233">
    <property type="component" value="Unassembled WGS sequence"/>
</dbReference>
<dbReference type="CDD" id="cd00182">
    <property type="entry name" value="T-box"/>
    <property type="match status" value="1"/>
</dbReference>
<dbReference type="Pfam" id="PF00907">
    <property type="entry name" value="T-box"/>
    <property type="match status" value="1"/>
</dbReference>
<dbReference type="SUPFAM" id="SSF49417">
    <property type="entry name" value="p53-like transcription factors"/>
    <property type="match status" value="1"/>
</dbReference>
<dbReference type="OrthoDB" id="6119313at2759"/>
<dbReference type="InterPro" id="IPR046360">
    <property type="entry name" value="T-box_DNA-bd"/>
</dbReference>
<evidence type="ECO:0000256" key="2">
    <source>
        <dbReference type="ARBA" id="ARBA00023125"/>
    </source>
</evidence>
<keyword evidence="9" id="KW-1185">Reference proteome</keyword>
<gene>
    <name evidence="8" type="ORF">B9Z55_028356</name>
</gene>
<protein>
    <recommendedName>
        <fullName evidence="7">T-box domain-containing protein</fullName>
    </recommendedName>
</protein>
<organism evidence="8 9">
    <name type="scientific">Caenorhabditis nigoni</name>
    <dbReference type="NCBI Taxonomy" id="1611254"/>
    <lineage>
        <taxon>Eukaryota</taxon>
        <taxon>Metazoa</taxon>
        <taxon>Ecdysozoa</taxon>
        <taxon>Nematoda</taxon>
        <taxon>Chromadorea</taxon>
        <taxon>Rhabditida</taxon>
        <taxon>Rhabditina</taxon>
        <taxon>Rhabditomorpha</taxon>
        <taxon>Rhabditoidea</taxon>
        <taxon>Rhabditidae</taxon>
        <taxon>Peloderinae</taxon>
        <taxon>Caenorhabditis</taxon>
    </lineage>
</organism>
<dbReference type="PRINTS" id="PR00937">
    <property type="entry name" value="TBOX"/>
</dbReference>
<dbReference type="InterPro" id="IPR036960">
    <property type="entry name" value="T-box_sf"/>
</dbReference>
<evidence type="ECO:0000256" key="1">
    <source>
        <dbReference type="ARBA" id="ARBA00023015"/>
    </source>
</evidence>